<dbReference type="SUPFAM" id="SSF54001">
    <property type="entry name" value="Cysteine proteinases"/>
    <property type="match status" value="1"/>
</dbReference>
<evidence type="ECO:0000313" key="2">
    <source>
        <dbReference type="Proteomes" id="UP000034665"/>
    </source>
</evidence>
<comment type="caution">
    <text evidence="1">The sequence shown here is derived from an EMBL/GenBank/DDBJ whole genome shotgun (WGS) entry which is preliminary data.</text>
</comment>
<sequence>MNRIEKEGFFENIYFNGYVARAVKRGDVILRPILVDTLLDRLINWIMPGNFEHAMLYLGDGMLLNPYPDRKGVIHKEHLFDNLSWRNFFTSHPKLLTFARITEDALVVEAAINALEESLKAHTSKGYCSSVIVNAFVHAGIPHNTFEASHVGAHILSTVAVRSFDTGYEISQAAQQRIPFQRISHK</sequence>
<organism evidence="1 2">
    <name type="scientific">Candidatus Wolfebacteria bacterium GW2011_GWC2_39_22</name>
    <dbReference type="NCBI Taxonomy" id="1619013"/>
    <lineage>
        <taxon>Bacteria</taxon>
        <taxon>Candidatus Wolfeibacteriota</taxon>
    </lineage>
</organism>
<accession>A0A0G0QPC1</accession>
<reference evidence="1 2" key="1">
    <citation type="journal article" date="2015" name="Nature">
        <title>rRNA introns, odd ribosomes, and small enigmatic genomes across a large radiation of phyla.</title>
        <authorList>
            <person name="Brown C.T."/>
            <person name="Hug L.A."/>
            <person name="Thomas B.C."/>
            <person name="Sharon I."/>
            <person name="Castelle C.J."/>
            <person name="Singh A."/>
            <person name="Wilkins M.J."/>
            <person name="Williams K.H."/>
            <person name="Banfield J.F."/>
        </authorList>
    </citation>
    <scope>NUCLEOTIDE SEQUENCE [LARGE SCALE GENOMIC DNA]</scope>
</reference>
<name>A0A0G0QPC1_9BACT</name>
<dbReference type="EMBL" id="LBWR01000002">
    <property type="protein sequence ID" value="KKR12245.1"/>
    <property type="molecule type" value="Genomic_DNA"/>
</dbReference>
<dbReference type="Proteomes" id="UP000034665">
    <property type="component" value="Unassembled WGS sequence"/>
</dbReference>
<dbReference type="AlphaFoldDB" id="A0A0G0QPC1"/>
<proteinExistence type="predicted"/>
<evidence type="ECO:0000313" key="1">
    <source>
        <dbReference type="EMBL" id="KKR12245.1"/>
    </source>
</evidence>
<protein>
    <submittedName>
        <fullName evidence="1">Uncharacterized protein</fullName>
    </submittedName>
</protein>
<gene>
    <name evidence="1" type="ORF">UT41_C0002G0019</name>
</gene>
<dbReference type="InterPro" id="IPR038765">
    <property type="entry name" value="Papain-like_cys_pep_sf"/>
</dbReference>